<keyword evidence="3" id="KW-1185">Reference proteome</keyword>
<reference evidence="2 3" key="1">
    <citation type="submission" date="2020-08" db="EMBL/GenBank/DDBJ databases">
        <title>Genomic Encyclopedia of Type Strains, Phase IV (KMG-IV): sequencing the most valuable type-strain genomes for metagenomic binning, comparative biology and taxonomic classification.</title>
        <authorList>
            <person name="Goeker M."/>
        </authorList>
    </citation>
    <scope>NUCLEOTIDE SEQUENCE [LARGE SCALE GENOMIC DNA]</scope>
    <source>
        <strain evidence="2 3">DSM 5391</strain>
    </source>
</reference>
<dbReference type="EMBL" id="JACHGK010000001">
    <property type="protein sequence ID" value="MBB6443537.1"/>
    <property type="molecule type" value="Genomic_DNA"/>
</dbReference>
<dbReference type="RefSeq" id="WP_184521507.1">
    <property type="nucleotide sequence ID" value="NZ_JACHGK010000001.1"/>
</dbReference>
<feature type="transmembrane region" description="Helical" evidence="1">
    <location>
        <begin position="32"/>
        <end position="52"/>
    </location>
</feature>
<accession>A0A7X0HPU8</accession>
<evidence type="ECO:0000313" key="2">
    <source>
        <dbReference type="EMBL" id="MBB6443537.1"/>
    </source>
</evidence>
<proteinExistence type="predicted"/>
<sequence>MRFFWALFWTFLLAAMLTYVVGSMSGIAFNLTTAGILTVVAVIVILLISVVLPEDSKSDHAAH</sequence>
<keyword evidence="1" id="KW-0472">Membrane</keyword>
<organism evidence="2 3">
    <name type="scientific">Bacillus benzoevorans</name>
    <dbReference type="NCBI Taxonomy" id="1456"/>
    <lineage>
        <taxon>Bacteria</taxon>
        <taxon>Bacillati</taxon>
        <taxon>Bacillota</taxon>
        <taxon>Bacilli</taxon>
        <taxon>Bacillales</taxon>
        <taxon>Bacillaceae</taxon>
        <taxon>Bacillus</taxon>
    </lineage>
</organism>
<comment type="caution">
    <text evidence="2">The sequence shown here is derived from an EMBL/GenBank/DDBJ whole genome shotgun (WGS) entry which is preliminary data.</text>
</comment>
<dbReference type="InterPro" id="IPR021324">
    <property type="entry name" value="DUF2929"/>
</dbReference>
<keyword evidence="1" id="KW-0812">Transmembrane</keyword>
<name>A0A7X0HPU8_9BACI</name>
<evidence type="ECO:0000256" key="1">
    <source>
        <dbReference type="SAM" id="Phobius"/>
    </source>
</evidence>
<dbReference type="Pfam" id="PF11151">
    <property type="entry name" value="DUF2929"/>
    <property type="match status" value="1"/>
</dbReference>
<dbReference type="AlphaFoldDB" id="A0A7X0HPU8"/>
<evidence type="ECO:0000313" key="3">
    <source>
        <dbReference type="Proteomes" id="UP000531594"/>
    </source>
</evidence>
<keyword evidence="1" id="KW-1133">Transmembrane helix</keyword>
<dbReference type="Proteomes" id="UP000531594">
    <property type="component" value="Unassembled WGS sequence"/>
</dbReference>
<protein>
    <submittedName>
        <fullName evidence="2">High-affinity Fe2+/Pb2+ permease</fullName>
    </submittedName>
</protein>
<gene>
    <name evidence="2" type="ORF">HNR53_000125</name>
</gene>